<protein>
    <recommendedName>
        <fullName evidence="3">Antitoxin Xre/MbcA/ParS-like toxin-binding domain-containing protein</fullName>
    </recommendedName>
</protein>
<accession>A0ABY9YUG4</accession>
<proteinExistence type="predicted"/>
<gene>
    <name evidence="1" type="ORF">PDM29_10150</name>
</gene>
<evidence type="ECO:0000313" key="2">
    <source>
        <dbReference type="Proteomes" id="UP001302072"/>
    </source>
</evidence>
<dbReference type="Proteomes" id="UP001302072">
    <property type="component" value="Chromosome"/>
</dbReference>
<evidence type="ECO:0000313" key="1">
    <source>
        <dbReference type="EMBL" id="WNH54613.1"/>
    </source>
</evidence>
<name>A0ABY9YUG4_9GAMM</name>
<keyword evidence="2" id="KW-1185">Reference proteome</keyword>
<dbReference type="InterPro" id="IPR058292">
    <property type="entry name" value="DUF7986"/>
</dbReference>
<dbReference type="RefSeq" id="WP_311193701.1">
    <property type="nucleotide sequence ID" value="NZ_CP115541.1"/>
</dbReference>
<dbReference type="Pfam" id="PF25948">
    <property type="entry name" value="DUF7986"/>
    <property type="match status" value="1"/>
</dbReference>
<reference evidence="1 2" key="1">
    <citation type="submission" date="2022-12" db="EMBL/GenBank/DDBJ databases">
        <title>Two new species, Stenotrophomonas aracearum and Stenotrophomonas oahuensis, isolated from Anthurium (Araceae family) in Hawaii.</title>
        <authorList>
            <person name="Chunag S.C."/>
            <person name="Dobhal S."/>
            <person name="Alvarez A."/>
            <person name="Arif M."/>
        </authorList>
    </citation>
    <scope>NUCLEOTIDE SEQUENCE [LARGE SCALE GENOMIC DNA]</scope>
    <source>
        <strain evidence="1 2">A5586</strain>
    </source>
</reference>
<sequence>MSRSSPNYSIAALMKYARREPWEAVLGASMEAHLEPASAETGLSVEEINEELGEDWQGPVFGCAFEHALTLEIEPDGRNLVDDYLKRRGWSESRSNVVYLNALRHSVLSLYLVSEVVPGRSMQLEDILRGGDPVEVIEHSATQLLVQGDVIAARVMEVEGVHLLSGGMLPFRAIGRDDCVLEILREWHQRRDPGDALPEDAQLRELAPLICTRWLVNGLVSSGRAEPPQLLNADGEEMLFHHIDFPLAKGTRVAEVSRLLSAAGWLMLADDGAWLWVPEDAAKAQGETGGVRILGDVTLSQRRLIAQVNSTDRALEIIDRLHELLGDRIGEPDVSVDALEPWLDDDASEDGTDDLSAISVDEAERVVHAALTEHYRATLDMRLPALGGVTPRTAATSEAGRVKVEAWLRSLEEGATKSGGPISTYDFTWLWEALGLRGRHH</sequence>
<organism evidence="1 2">
    <name type="scientific">Stenotrophomonas oahuensis</name>
    <dbReference type="NCBI Taxonomy" id="3003271"/>
    <lineage>
        <taxon>Bacteria</taxon>
        <taxon>Pseudomonadati</taxon>
        <taxon>Pseudomonadota</taxon>
        <taxon>Gammaproteobacteria</taxon>
        <taxon>Lysobacterales</taxon>
        <taxon>Lysobacteraceae</taxon>
        <taxon>Stenotrophomonas</taxon>
    </lineage>
</organism>
<dbReference type="EMBL" id="CP115541">
    <property type="protein sequence ID" value="WNH54613.1"/>
    <property type="molecule type" value="Genomic_DNA"/>
</dbReference>
<evidence type="ECO:0008006" key="3">
    <source>
        <dbReference type="Google" id="ProtNLM"/>
    </source>
</evidence>